<dbReference type="OrthoDB" id="9803764at2"/>
<feature type="region of interest" description="Disordered" evidence="3">
    <location>
        <begin position="327"/>
        <end position="346"/>
    </location>
</feature>
<evidence type="ECO:0000313" key="6">
    <source>
        <dbReference type="Proteomes" id="UP000267400"/>
    </source>
</evidence>
<dbReference type="SUPFAM" id="SSF52317">
    <property type="entry name" value="Class I glutamine amidotransferase-like"/>
    <property type="match status" value="1"/>
</dbReference>
<keyword evidence="1" id="KW-0805">Transcription regulation</keyword>
<dbReference type="EMBL" id="RXNS01000014">
    <property type="protein sequence ID" value="RTR01071.1"/>
    <property type="molecule type" value="Genomic_DNA"/>
</dbReference>
<dbReference type="InterPro" id="IPR018060">
    <property type="entry name" value="HTH_AraC"/>
</dbReference>
<dbReference type="PANTHER" id="PTHR43130:SF3">
    <property type="entry name" value="HTH-TYPE TRANSCRIPTIONAL REGULATOR RV1931C"/>
    <property type="match status" value="1"/>
</dbReference>
<evidence type="ECO:0000256" key="1">
    <source>
        <dbReference type="ARBA" id="ARBA00023015"/>
    </source>
</evidence>
<reference evidence="5 6" key="1">
    <citation type="submission" date="2018-12" db="EMBL/GenBank/DDBJ databases">
        <authorList>
            <person name="Yu L."/>
        </authorList>
    </citation>
    <scope>NUCLEOTIDE SEQUENCE [LARGE SCALE GENOMIC DNA]</scope>
    <source>
        <strain evidence="5 6">11S</strain>
    </source>
</reference>
<gene>
    <name evidence="5" type="ORF">EKG36_14485</name>
</gene>
<dbReference type="Gene3D" id="1.10.10.60">
    <property type="entry name" value="Homeodomain-like"/>
    <property type="match status" value="1"/>
</dbReference>
<dbReference type="SMART" id="SM00342">
    <property type="entry name" value="HTH_ARAC"/>
    <property type="match status" value="1"/>
</dbReference>
<dbReference type="RefSeq" id="WP_126485320.1">
    <property type="nucleotide sequence ID" value="NZ_RXNS01000014.1"/>
</dbReference>
<evidence type="ECO:0000256" key="3">
    <source>
        <dbReference type="SAM" id="MobiDB-lite"/>
    </source>
</evidence>
<evidence type="ECO:0000256" key="2">
    <source>
        <dbReference type="ARBA" id="ARBA00023163"/>
    </source>
</evidence>
<proteinExistence type="predicted"/>
<dbReference type="Pfam" id="PF12833">
    <property type="entry name" value="HTH_18"/>
    <property type="match status" value="1"/>
</dbReference>
<dbReference type="Pfam" id="PF01965">
    <property type="entry name" value="DJ-1_PfpI"/>
    <property type="match status" value="1"/>
</dbReference>
<dbReference type="PANTHER" id="PTHR43130">
    <property type="entry name" value="ARAC-FAMILY TRANSCRIPTIONAL REGULATOR"/>
    <property type="match status" value="1"/>
</dbReference>
<keyword evidence="2" id="KW-0804">Transcription</keyword>
<dbReference type="GO" id="GO:0043565">
    <property type="term" value="F:sequence-specific DNA binding"/>
    <property type="evidence" value="ECO:0007669"/>
    <property type="project" value="InterPro"/>
</dbReference>
<evidence type="ECO:0000313" key="5">
    <source>
        <dbReference type="EMBL" id="RTR01071.1"/>
    </source>
</evidence>
<dbReference type="InterPro" id="IPR009057">
    <property type="entry name" value="Homeodomain-like_sf"/>
</dbReference>
<feature type="domain" description="HTH araC/xylS-type" evidence="4">
    <location>
        <begin position="227"/>
        <end position="327"/>
    </location>
</feature>
<accession>A0A3S0K1P9</accession>
<dbReference type="InterPro" id="IPR002818">
    <property type="entry name" value="DJ-1/PfpI"/>
</dbReference>
<sequence>MSPLSALPPARRVALLAYPDCQVLDVCGPWQVFASANELSGQTLYELSLVARSPGRVITNGGLVMMAELDWAGLEALGAPDTLLAAGGSGVFSQCRQRYHIDGLRELAPDVRRLGAICSGAFLLAEAGLLDGRRVTTHWRHCSTLARQYPRLRVIPDALYVEDGGRYTSAGVTAGIDLALSLVEADHGAALAGRVARELVMFLHRPGGQAQFSEALLHQQRATGPLRELVGRLHADPAGDHSLESMAAQMSVTPRHLSRLFRRYLGTSPGAYLTRLRLEGARLSLLNARPAPPLERLAMQWRLGSAEQLRRLFHRQYGVSPSVYRQRFATTPPPSTSPSLEDMPCA</sequence>
<keyword evidence="6" id="KW-1185">Reference proteome</keyword>
<dbReference type="PROSITE" id="PS01124">
    <property type="entry name" value="HTH_ARAC_FAMILY_2"/>
    <property type="match status" value="1"/>
</dbReference>
<dbReference type="Proteomes" id="UP000267400">
    <property type="component" value="Unassembled WGS sequence"/>
</dbReference>
<dbReference type="GO" id="GO:0003700">
    <property type="term" value="F:DNA-binding transcription factor activity"/>
    <property type="evidence" value="ECO:0007669"/>
    <property type="project" value="InterPro"/>
</dbReference>
<evidence type="ECO:0000259" key="4">
    <source>
        <dbReference type="PROSITE" id="PS01124"/>
    </source>
</evidence>
<dbReference type="InterPro" id="IPR052158">
    <property type="entry name" value="INH-QAR"/>
</dbReference>
<dbReference type="Gene3D" id="3.40.50.880">
    <property type="match status" value="1"/>
</dbReference>
<dbReference type="InterPro" id="IPR029062">
    <property type="entry name" value="Class_I_gatase-like"/>
</dbReference>
<dbReference type="CDD" id="cd03137">
    <property type="entry name" value="GATase1_AraC_1"/>
    <property type="match status" value="1"/>
</dbReference>
<dbReference type="SUPFAM" id="SSF46689">
    <property type="entry name" value="Homeodomain-like"/>
    <property type="match status" value="1"/>
</dbReference>
<name>A0A3S0K1P9_9GAMM</name>
<organism evidence="5 6">
    <name type="scientific">Halomonas nitroreducens</name>
    <dbReference type="NCBI Taxonomy" id="447425"/>
    <lineage>
        <taxon>Bacteria</taxon>
        <taxon>Pseudomonadati</taxon>
        <taxon>Pseudomonadota</taxon>
        <taxon>Gammaproteobacteria</taxon>
        <taxon>Oceanospirillales</taxon>
        <taxon>Halomonadaceae</taxon>
        <taxon>Halomonas</taxon>
    </lineage>
</organism>
<protein>
    <submittedName>
        <fullName evidence="5">GlxA family transcriptional regulator</fullName>
    </submittedName>
</protein>
<comment type="caution">
    <text evidence="5">The sequence shown here is derived from an EMBL/GenBank/DDBJ whole genome shotgun (WGS) entry which is preliminary data.</text>
</comment>
<dbReference type="AlphaFoldDB" id="A0A3S0K1P9"/>